<comment type="caution">
    <text evidence="5">The sequence shown here is derived from an EMBL/GenBank/DDBJ whole genome shotgun (WGS) entry which is preliminary data.</text>
</comment>
<gene>
    <name evidence="5" type="ORF">JKP88DRAFT_279185</name>
</gene>
<organism evidence="5 6">
    <name type="scientific">Tribonema minus</name>
    <dbReference type="NCBI Taxonomy" id="303371"/>
    <lineage>
        <taxon>Eukaryota</taxon>
        <taxon>Sar</taxon>
        <taxon>Stramenopiles</taxon>
        <taxon>Ochrophyta</taxon>
        <taxon>PX clade</taxon>
        <taxon>Xanthophyceae</taxon>
        <taxon>Tribonematales</taxon>
        <taxon>Tribonemataceae</taxon>
        <taxon>Tribonema</taxon>
    </lineage>
</organism>
<sequence>MLHVIDLFCGAGGFSEGARQAGAVVVLAVDCWREALDVHAANHPDAEHWCEEIGTGDPAELAQRLRAFAANALPPGAPVHLHASPPCQSLSKANRASRDTSGGLRLTRFALDVIEAARFDSWTVEQVSAPAVRGLFDARGVLYRHLACDKLGVPSIRRRLIAASETLEDMQECIDRPLTLRQAMDRADMSAPPGFEVQRDGSTKDTRRRLDDVSYTVTTRSPILWNDARRRELSLSIATIKVLQTGRGR</sequence>
<dbReference type="GO" id="GO:0003677">
    <property type="term" value="F:DNA binding"/>
    <property type="evidence" value="ECO:0007669"/>
    <property type="project" value="TreeGrafter"/>
</dbReference>
<dbReference type="SUPFAM" id="SSF53335">
    <property type="entry name" value="S-adenosyl-L-methionine-dependent methyltransferases"/>
    <property type="match status" value="1"/>
</dbReference>
<evidence type="ECO:0000313" key="6">
    <source>
        <dbReference type="Proteomes" id="UP000664859"/>
    </source>
</evidence>
<dbReference type="Pfam" id="PF00145">
    <property type="entry name" value="DNA_methylase"/>
    <property type="match status" value="1"/>
</dbReference>
<dbReference type="OrthoDB" id="48846at2759"/>
<dbReference type="GO" id="GO:0032259">
    <property type="term" value="P:methylation"/>
    <property type="evidence" value="ECO:0007669"/>
    <property type="project" value="UniProtKB-KW"/>
</dbReference>
<dbReference type="PANTHER" id="PTHR10629">
    <property type="entry name" value="CYTOSINE-SPECIFIC METHYLTRANSFERASE"/>
    <property type="match status" value="1"/>
</dbReference>
<keyword evidence="2 5" id="KW-0489">Methyltransferase</keyword>
<keyword evidence="4" id="KW-0949">S-adenosyl-L-methionine</keyword>
<dbReference type="AlphaFoldDB" id="A0A836CC81"/>
<evidence type="ECO:0000256" key="1">
    <source>
        <dbReference type="ARBA" id="ARBA00011975"/>
    </source>
</evidence>
<dbReference type="Proteomes" id="UP000664859">
    <property type="component" value="Unassembled WGS sequence"/>
</dbReference>
<dbReference type="InterPro" id="IPR001525">
    <property type="entry name" value="C5_MeTfrase"/>
</dbReference>
<dbReference type="InterPro" id="IPR029063">
    <property type="entry name" value="SAM-dependent_MTases_sf"/>
</dbReference>
<accession>A0A836CC81</accession>
<evidence type="ECO:0000256" key="3">
    <source>
        <dbReference type="ARBA" id="ARBA00022679"/>
    </source>
</evidence>
<dbReference type="EC" id="2.1.1.37" evidence="1"/>
<proteinExistence type="predicted"/>
<protein>
    <recommendedName>
        <fullName evidence="1">DNA (cytosine-5-)-methyltransferase</fullName>
        <ecNumber evidence="1">2.1.1.37</ecNumber>
    </recommendedName>
</protein>
<name>A0A836CC81_9STRA</name>
<dbReference type="InterPro" id="IPR050390">
    <property type="entry name" value="C5-Methyltransferase"/>
</dbReference>
<evidence type="ECO:0000313" key="5">
    <source>
        <dbReference type="EMBL" id="KAG5181030.1"/>
    </source>
</evidence>
<dbReference type="GO" id="GO:0044027">
    <property type="term" value="P:negative regulation of gene expression via chromosomal CpG island methylation"/>
    <property type="evidence" value="ECO:0007669"/>
    <property type="project" value="TreeGrafter"/>
</dbReference>
<dbReference type="Gene3D" id="3.40.50.150">
    <property type="entry name" value="Vaccinia Virus protein VP39"/>
    <property type="match status" value="1"/>
</dbReference>
<dbReference type="GO" id="GO:0003886">
    <property type="term" value="F:DNA (cytosine-5-)-methyltransferase activity"/>
    <property type="evidence" value="ECO:0007669"/>
    <property type="project" value="UniProtKB-EC"/>
</dbReference>
<dbReference type="PRINTS" id="PR00105">
    <property type="entry name" value="C5METTRFRASE"/>
</dbReference>
<reference evidence="5" key="1">
    <citation type="submission" date="2021-02" db="EMBL/GenBank/DDBJ databases">
        <title>First Annotated Genome of the Yellow-green Alga Tribonema minus.</title>
        <authorList>
            <person name="Mahan K.M."/>
        </authorList>
    </citation>
    <scope>NUCLEOTIDE SEQUENCE</scope>
    <source>
        <strain evidence="5">UTEX B ZZ1240</strain>
    </source>
</reference>
<evidence type="ECO:0000256" key="4">
    <source>
        <dbReference type="ARBA" id="ARBA00022691"/>
    </source>
</evidence>
<dbReference type="PANTHER" id="PTHR10629:SF52">
    <property type="entry name" value="DNA (CYTOSINE-5)-METHYLTRANSFERASE 1"/>
    <property type="match status" value="1"/>
</dbReference>
<keyword evidence="6" id="KW-1185">Reference proteome</keyword>
<dbReference type="EMBL" id="JAFCMP010000346">
    <property type="protein sequence ID" value="KAG5181030.1"/>
    <property type="molecule type" value="Genomic_DNA"/>
</dbReference>
<keyword evidence="3 5" id="KW-0808">Transferase</keyword>
<evidence type="ECO:0000256" key="2">
    <source>
        <dbReference type="ARBA" id="ARBA00022603"/>
    </source>
</evidence>